<dbReference type="Proteomes" id="UP001596099">
    <property type="component" value="Unassembled WGS sequence"/>
</dbReference>
<dbReference type="RefSeq" id="WP_247419245.1">
    <property type="nucleotide sequence ID" value="NZ_JALLGW010000002.1"/>
</dbReference>
<evidence type="ECO:0000313" key="2">
    <source>
        <dbReference type="Proteomes" id="UP001596099"/>
    </source>
</evidence>
<reference evidence="1 2" key="1">
    <citation type="journal article" date="2019" name="Int. J. Syst. Evol. Microbiol.">
        <title>The Global Catalogue of Microorganisms (GCM) 10K type strain sequencing project: providing services to taxonomists for standard genome sequencing and annotation.</title>
        <authorList>
            <consortium name="The Broad Institute Genomics Platform"/>
            <consortium name="The Broad Institute Genome Sequencing Center for Infectious Disease"/>
            <person name="Wu L."/>
            <person name="Ma J."/>
        </authorList>
    </citation>
    <scope>NUCLEOTIDE SEQUENCE [LARGE SCALE GENOMIC DNA]</scope>
    <source>
        <strain evidence="1 2">CGMCC 1.12543</strain>
    </source>
</reference>
<protein>
    <submittedName>
        <fullName evidence="1">Uncharacterized protein</fullName>
    </submittedName>
</protein>
<name>A0ABD5RIH2_9EURY</name>
<dbReference type="EMBL" id="JBHSQH010000001">
    <property type="protein sequence ID" value="MFC5970342.1"/>
    <property type="molecule type" value="Genomic_DNA"/>
</dbReference>
<proteinExistence type="predicted"/>
<comment type="caution">
    <text evidence="1">The sequence shown here is derived from an EMBL/GenBank/DDBJ whole genome shotgun (WGS) entry which is preliminary data.</text>
</comment>
<accession>A0ABD5RIH2</accession>
<dbReference type="AlphaFoldDB" id="A0ABD5RIH2"/>
<keyword evidence="2" id="KW-1185">Reference proteome</keyword>
<evidence type="ECO:0000313" key="1">
    <source>
        <dbReference type="EMBL" id="MFC5970342.1"/>
    </source>
</evidence>
<gene>
    <name evidence="1" type="ORF">ACFPYI_03280</name>
</gene>
<sequence>MDKTDTKTIVRINVSEGTDDFVVDEIESFGDWVRIIPAGHIEVRNTDENSESHKESEEVVSFRFPREKVDSIRVVRDES</sequence>
<organism evidence="1 2">
    <name type="scientific">Halomarina salina</name>
    <dbReference type="NCBI Taxonomy" id="1872699"/>
    <lineage>
        <taxon>Archaea</taxon>
        <taxon>Methanobacteriati</taxon>
        <taxon>Methanobacteriota</taxon>
        <taxon>Stenosarchaea group</taxon>
        <taxon>Halobacteria</taxon>
        <taxon>Halobacteriales</taxon>
        <taxon>Natronomonadaceae</taxon>
        <taxon>Halomarina</taxon>
    </lineage>
</organism>